<proteinExistence type="predicted"/>
<comment type="caution">
    <text evidence="1">The sequence shown here is derived from an EMBL/GenBank/DDBJ whole genome shotgun (WGS) entry which is preliminary data.</text>
</comment>
<protein>
    <submittedName>
        <fullName evidence="1">Uncharacterized protein</fullName>
    </submittedName>
</protein>
<dbReference type="EMBL" id="PGCI01000091">
    <property type="protein sequence ID" value="PLW41285.1"/>
    <property type="molecule type" value="Genomic_DNA"/>
</dbReference>
<name>A0A2N5UU46_9BASI</name>
<accession>A0A2N5UU46</accession>
<organism evidence="1 2">
    <name type="scientific">Puccinia coronata f. sp. avenae</name>
    <dbReference type="NCBI Taxonomy" id="200324"/>
    <lineage>
        <taxon>Eukaryota</taxon>
        <taxon>Fungi</taxon>
        <taxon>Dikarya</taxon>
        <taxon>Basidiomycota</taxon>
        <taxon>Pucciniomycotina</taxon>
        <taxon>Pucciniomycetes</taxon>
        <taxon>Pucciniales</taxon>
        <taxon>Pucciniaceae</taxon>
        <taxon>Puccinia</taxon>
    </lineage>
</organism>
<dbReference type="AlphaFoldDB" id="A0A2N5UU46"/>
<evidence type="ECO:0000313" key="2">
    <source>
        <dbReference type="Proteomes" id="UP000235392"/>
    </source>
</evidence>
<gene>
    <name evidence="1" type="ORF">PCASD_10854</name>
</gene>
<reference evidence="1 2" key="1">
    <citation type="submission" date="2017-11" db="EMBL/GenBank/DDBJ databases">
        <title>De novo assembly and phasing of dikaryotic genomes from two isolates of Puccinia coronata f. sp. avenae, the causal agent of oat crown rust.</title>
        <authorList>
            <person name="Miller M.E."/>
            <person name="Zhang Y."/>
            <person name="Omidvar V."/>
            <person name="Sperschneider J."/>
            <person name="Schwessinger B."/>
            <person name="Raley C."/>
            <person name="Palmer J.M."/>
            <person name="Garnica D."/>
            <person name="Upadhyaya N."/>
            <person name="Rathjen J."/>
            <person name="Taylor J.M."/>
            <person name="Park R.F."/>
            <person name="Dodds P.N."/>
            <person name="Hirsch C.D."/>
            <person name="Kianian S.F."/>
            <person name="Figueroa M."/>
        </authorList>
    </citation>
    <scope>NUCLEOTIDE SEQUENCE [LARGE SCALE GENOMIC DNA]</scope>
    <source>
        <strain evidence="1">12SD80</strain>
    </source>
</reference>
<sequence>MHINLHFVTYKVHNYVLPPAFTLSQLLTTLSLAVAVDSCIPPSSPPQWRHLFVNWIRATPDQSKNVFGHPSASPIITTTAS</sequence>
<evidence type="ECO:0000313" key="1">
    <source>
        <dbReference type="EMBL" id="PLW41285.1"/>
    </source>
</evidence>
<dbReference type="Proteomes" id="UP000235392">
    <property type="component" value="Unassembled WGS sequence"/>
</dbReference>